<evidence type="ECO:0000256" key="1">
    <source>
        <dbReference type="SAM" id="MobiDB-lite"/>
    </source>
</evidence>
<feature type="domain" description="RPW8" evidence="2">
    <location>
        <begin position="1"/>
        <end position="153"/>
    </location>
</feature>
<sequence>MKVGDAAAGAALGEIFNGSCKVITHVTKRTIQFQSYLEGLKSTLSRLEVLIEDIRQSHEELGLSPGGEIKALVELVKKGEKLVNECSKLKWWKQSIRFAYADKLRNLDKELLVFFQRDIMARIMRDLSESVKLVIEIRERVNPTERSTIDHGEGEGSAFHGDHEEDIAASAEPEG</sequence>
<reference evidence="3" key="2">
    <citation type="submission" date="2020-03" db="EMBL/GenBank/DDBJ databases">
        <title>Walnut 2.0.</title>
        <authorList>
            <person name="Marrano A."/>
            <person name="Britton M."/>
            <person name="Zimin A.V."/>
            <person name="Zaini P.A."/>
            <person name="Workman R."/>
            <person name="Puiu D."/>
            <person name="Bianco L."/>
            <person name="Allen B.J."/>
            <person name="Troggio M."/>
            <person name="Leslie C.A."/>
            <person name="Timp W."/>
            <person name="Dendekar A."/>
            <person name="Salzberg S.L."/>
            <person name="Neale D.B."/>
        </authorList>
    </citation>
    <scope>NUCLEOTIDE SEQUENCE</scope>
    <source>
        <tissue evidence="3">Leaves</tissue>
    </source>
</reference>
<dbReference type="PROSITE" id="PS51153">
    <property type="entry name" value="RPW8"/>
    <property type="match status" value="1"/>
</dbReference>
<evidence type="ECO:0000259" key="2">
    <source>
        <dbReference type="PROSITE" id="PS51153"/>
    </source>
</evidence>
<evidence type="ECO:0000313" key="3">
    <source>
        <dbReference type="EMBL" id="KAF5463840.1"/>
    </source>
</evidence>
<name>A0A834CM86_JUGRE</name>
<feature type="compositionally biased region" description="Basic and acidic residues" evidence="1">
    <location>
        <begin position="145"/>
        <end position="154"/>
    </location>
</feature>
<protein>
    <recommendedName>
        <fullName evidence="2">RPW8 domain-containing protein</fullName>
    </recommendedName>
</protein>
<proteinExistence type="predicted"/>
<dbReference type="Proteomes" id="UP000619265">
    <property type="component" value="Unassembled WGS sequence"/>
</dbReference>
<dbReference type="Pfam" id="PF05659">
    <property type="entry name" value="RPW8"/>
    <property type="match status" value="1"/>
</dbReference>
<evidence type="ECO:0000313" key="4">
    <source>
        <dbReference type="Proteomes" id="UP000619265"/>
    </source>
</evidence>
<gene>
    <name evidence="3" type="ORF">F2P56_013968</name>
</gene>
<dbReference type="EMBL" id="LIHL02000007">
    <property type="protein sequence ID" value="KAF5463840.1"/>
    <property type="molecule type" value="Genomic_DNA"/>
</dbReference>
<feature type="region of interest" description="Disordered" evidence="1">
    <location>
        <begin position="145"/>
        <end position="175"/>
    </location>
</feature>
<dbReference type="Gramene" id="Jr07_02430_p1">
    <property type="protein sequence ID" value="cds.Jr07_02430_p1"/>
    <property type="gene ID" value="Jr07_02430"/>
</dbReference>
<dbReference type="AlphaFoldDB" id="A0A834CM86"/>
<dbReference type="InterPro" id="IPR008808">
    <property type="entry name" value="Powdery_mildew-R_dom"/>
</dbReference>
<organism evidence="3 4">
    <name type="scientific">Juglans regia</name>
    <name type="common">English walnut</name>
    <dbReference type="NCBI Taxonomy" id="51240"/>
    <lineage>
        <taxon>Eukaryota</taxon>
        <taxon>Viridiplantae</taxon>
        <taxon>Streptophyta</taxon>
        <taxon>Embryophyta</taxon>
        <taxon>Tracheophyta</taxon>
        <taxon>Spermatophyta</taxon>
        <taxon>Magnoliopsida</taxon>
        <taxon>eudicotyledons</taxon>
        <taxon>Gunneridae</taxon>
        <taxon>Pentapetalae</taxon>
        <taxon>rosids</taxon>
        <taxon>fabids</taxon>
        <taxon>Fagales</taxon>
        <taxon>Juglandaceae</taxon>
        <taxon>Juglans</taxon>
    </lineage>
</organism>
<comment type="caution">
    <text evidence="3">The sequence shown here is derived from an EMBL/GenBank/DDBJ whole genome shotgun (WGS) entry which is preliminary data.</text>
</comment>
<accession>A0A834CM86</accession>
<reference evidence="3" key="1">
    <citation type="submission" date="2015-10" db="EMBL/GenBank/DDBJ databases">
        <authorList>
            <person name="Martinez-Garcia P.J."/>
            <person name="Crepeau M.W."/>
            <person name="Puiu D."/>
            <person name="Gonzalez-Ibeas D."/>
            <person name="Whalen J."/>
            <person name="Stevens K."/>
            <person name="Paul R."/>
            <person name="Butterfield T."/>
            <person name="Britton M."/>
            <person name="Reagan R."/>
            <person name="Chakraborty S."/>
            <person name="Walawage S.L."/>
            <person name="Vasquez-Gross H.A."/>
            <person name="Cardeno C."/>
            <person name="Famula R."/>
            <person name="Pratt K."/>
            <person name="Kuruganti S."/>
            <person name="Aradhya M.K."/>
            <person name="Leslie C.A."/>
            <person name="Dandekar A.M."/>
            <person name="Salzberg S.L."/>
            <person name="Wegrzyn J.L."/>
            <person name="Langley C.H."/>
            <person name="Neale D.B."/>
        </authorList>
    </citation>
    <scope>NUCLEOTIDE SEQUENCE</scope>
    <source>
        <tissue evidence="3">Leaves</tissue>
    </source>
</reference>